<dbReference type="KEGG" id="sto:STK_02270"/>
<accession>Q976G2</accession>
<keyword evidence="3" id="KW-1185">Reference proteome</keyword>
<name>Q976G2_SULTO</name>
<feature type="region of interest" description="Disordered" evidence="1">
    <location>
        <begin position="104"/>
        <end position="125"/>
    </location>
</feature>
<proteinExistence type="predicted"/>
<protein>
    <recommendedName>
        <fullName evidence="4">CopG family transcriptional regulator</fullName>
    </recommendedName>
</protein>
<dbReference type="AlphaFoldDB" id="Q976G2"/>
<evidence type="ECO:0000313" key="3">
    <source>
        <dbReference type="Proteomes" id="UP000001015"/>
    </source>
</evidence>
<dbReference type="Proteomes" id="UP000001015">
    <property type="component" value="Chromosome"/>
</dbReference>
<dbReference type="PATRIC" id="fig|273063.9.peg.273"/>
<sequence length="233" mass="27204">MLMKIIYIKLTDEEYKELEEKARKEGYVLMTDYIKAILFSPHSSEAYSLPQNVNDLVSQITSRLERKVQDLINPFTSQFEDLKKRIAEIVERIDELESKIESKPITKEERLPQPSQRKSFESTKKEGEKKTAIDILNEQGVVFESELKLKNADAYFSKLEREGARIIYTEKERIALSQEFFDKFIDKLKEIKSPDPAEAESKLDPKEAKLFKRLVSEGLIIFDGETKTWKPLF</sequence>
<evidence type="ECO:0000256" key="1">
    <source>
        <dbReference type="SAM" id="MobiDB-lite"/>
    </source>
</evidence>
<evidence type="ECO:0000313" key="2">
    <source>
        <dbReference type="EMBL" id="BAB65185.1"/>
    </source>
</evidence>
<gene>
    <name evidence="2" type="primary">ST0227</name>
    <name evidence="2" type="ordered locus">STK_02270</name>
</gene>
<organism evidence="2 3">
    <name type="scientific">Sulfurisphaera tokodaii (strain DSM 16993 / JCM 10545 / NBRC 100140 / 7)</name>
    <name type="common">Sulfolobus tokodaii</name>
    <dbReference type="NCBI Taxonomy" id="273063"/>
    <lineage>
        <taxon>Archaea</taxon>
        <taxon>Thermoproteota</taxon>
        <taxon>Thermoprotei</taxon>
        <taxon>Sulfolobales</taxon>
        <taxon>Sulfolobaceae</taxon>
        <taxon>Sulfurisphaera</taxon>
    </lineage>
</organism>
<reference evidence="3" key="1">
    <citation type="journal article" date="2001" name="DNA Res.">
        <title>Complete genome sequence of an aerobic thermoacidophilic Crenarchaeon, Sulfolobus tokodaii strain7.</title>
        <authorList>
            <person name="Kawarabayasi Y."/>
            <person name="Hino Y."/>
            <person name="Horikawa H."/>
            <person name="Jin-no K."/>
            <person name="Takahashi M."/>
            <person name="Sekine M."/>
            <person name="Baba S."/>
            <person name="Ankai A."/>
            <person name="Kosugi H."/>
            <person name="Hosoyama A."/>
            <person name="Fukui S."/>
            <person name="Nagai Y."/>
            <person name="Nishijima K."/>
            <person name="Otsuka R."/>
            <person name="Nakazawa H."/>
            <person name="Takamiya M."/>
            <person name="Kato Y."/>
            <person name="Yoshizawa T."/>
            <person name="Tanaka T."/>
            <person name="Kudoh Y."/>
            <person name="Yamazaki J."/>
            <person name="Kushida N."/>
            <person name="Oguchi A."/>
            <person name="Aoki K."/>
            <person name="Masuda S."/>
            <person name="Yanagii M."/>
            <person name="Nishimura M."/>
            <person name="Yamagishi A."/>
            <person name="Oshima T."/>
            <person name="Kikuchi H."/>
        </authorList>
    </citation>
    <scope>NUCLEOTIDE SEQUENCE [LARGE SCALE GENOMIC DNA]</scope>
    <source>
        <strain evidence="3">DSM 16993 / JCM 10545 / NBRC 100140 / 7</strain>
    </source>
</reference>
<evidence type="ECO:0008006" key="4">
    <source>
        <dbReference type="Google" id="ProtNLM"/>
    </source>
</evidence>
<dbReference type="STRING" id="273063.STK_02270"/>
<dbReference type="EMBL" id="BA000023">
    <property type="protein sequence ID" value="BAB65185.1"/>
    <property type="molecule type" value="Genomic_DNA"/>
</dbReference>
<dbReference type="eggNOG" id="arCOG01531">
    <property type="taxonomic scope" value="Archaea"/>
</dbReference>